<evidence type="ECO:0000313" key="6">
    <source>
        <dbReference type="EMBL" id="MFC1413050.1"/>
    </source>
</evidence>
<keyword evidence="7" id="KW-1185">Reference proteome</keyword>
<dbReference type="PROSITE" id="PS51755">
    <property type="entry name" value="OMPR_PHOB"/>
    <property type="match status" value="1"/>
</dbReference>
<comment type="similarity">
    <text evidence="1">Belongs to the AfsR/DnrI/RedD regulatory family.</text>
</comment>
<evidence type="ECO:0000256" key="4">
    <source>
        <dbReference type="PROSITE-ProRule" id="PRU01091"/>
    </source>
</evidence>
<dbReference type="CDD" id="cd15831">
    <property type="entry name" value="BTAD"/>
    <property type="match status" value="1"/>
</dbReference>
<organism evidence="6 7">
    <name type="scientific">Streptacidiphilus alkalitolerans</name>
    <dbReference type="NCBI Taxonomy" id="3342712"/>
    <lineage>
        <taxon>Bacteria</taxon>
        <taxon>Bacillati</taxon>
        <taxon>Actinomycetota</taxon>
        <taxon>Actinomycetes</taxon>
        <taxon>Kitasatosporales</taxon>
        <taxon>Streptomycetaceae</taxon>
        <taxon>Streptacidiphilus</taxon>
    </lineage>
</organism>
<dbReference type="InterPro" id="IPR049945">
    <property type="entry name" value="AAA_22"/>
</dbReference>
<keyword evidence="2" id="KW-0902">Two-component regulatory system</keyword>
<dbReference type="InterPro" id="IPR016032">
    <property type="entry name" value="Sig_transdc_resp-reg_C-effctor"/>
</dbReference>
<dbReference type="SMART" id="SM01043">
    <property type="entry name" value="BTAD"/>
    <property type="match status" value="1"/>
</dbReference>
<evidence type="ECO:0000313" key="7">
    <source>
        <dbReference type="Proteomes" id="UP001592582"/>
    </source>
</evidence>
<dbReference type="PANTHER" id="PTHR47691:SF3">
    <property type="entry name" value="HTH-TYPE TRANSCRIPTIONAL REGULATOR RV0890C-RELATED"/>
    <property type="match status" value="1"/>
</dbReference>
<dbReference type="Pfam" id="PF13401">
    <property type="entry name" value="AAA_22"/>
    <property type="match status" value="1"/>
</dbReference>
<accession>A0ABV6VH28</accession>
<evidence type="ECO:0000256" key="2">
    <source>
        <dbReference type="ARBA" id="ARBA00023012"/>
    </source>
</evidence>
<dbReference type="SUPFAM" id="SSF48452">
    <property type="entry name" value="TPR-like"/>
    <property type="match status" value="2"/>
</dbReference>
<dbReference type="SMART" id="SM00862">
    <property type="entry name" value="Trans_reg_C"/>
    <property type="match status" value="1"/>
</dbReference>
<evidence type="ECO:0000256" key="3">
    <source>
        <dbReference type="ARBA" id="ARBA00023125"/>
    </source>
</evidence>
<feature type="DNA-binding region" description="OmpR/PhoB-type" evidence="4">
    <location>
        <begin position="1"/>
        <end position="96"/>
    </location>
</feature>
<dbReference type="RefSeq" id="WP_380514317.1">
    <property type="nucleotide sequence ID" value="NZ_JBHEZX010000014.1"/>
</dbReference>
<evidence type="ECO:0000259" key="5">
    <source>
        <dbReference type="PROSITE" id="PS51755"/>
    </source>
</evidence>
<comment type="caution">
    <text evidence="6">The sequence shown here is derived from an EMBL/GenBank/DDBJ whole genome shotgun (WGS) entry which is preliminary data.</text>
</comment>
<dbReference type="InterPro" id="IPR027417">
    <property type="entry name" value="P-loop_NTPase"/>
</dbReference>
<dbReference type="Gene3D" id="1.25.40.10">
    <property type="entry name" value="Tetratricopeptide repeat domain"/>
    <property type="match status" value="2"/>
</dbReference>
<dbReference type="InterPro" id="IPR001867">
    <property type="entry name" value="OmpR/PhoB-type_DNA-bd"/>
</dbReference>
<dbReference type="EMBL" id="JBHEZX010000014">
    <property type="protein sequence ID" value="MFC1413050.1"/>
    <property type="molecule type" value="Genomic_DNA"/>
</dbReference>
<proteinExistence type="inferred from homology"/>
<dbReference type="SUPFAM" id="SSF46894">
    <property type="entry name" value="C-terminal effector domain of the bipartite response regulators"/>
    <property type="match status" value="1"/>
</dbReference>
<gene>
    <name evidence="6" type="ORF">ACEZDG_27665</name>
</gene>
<dbReference type="InterPro" id="IPR036388">
    <property type="entry name" value="WH-like_DNA-bd_sf"/>
</dbReference>
<sequence length="1129" mass="120887">MNENDRMRYGILGTTQALRDDGTPVPLGGPRLRALLAALVLRGGRAVPSWALIEEIWADGPPADPQDALQTLVARLRRALGPGRISSTADGYRLAVDGSDLQRFEALAGSAEVEQLRAALALWRGPALADLPSRADAAARYEAQRDAVLRRLLAAELALGRTEPVLEQVAGLIERRPLDESLRVLRIRALRDSGRTPEALLAYEDFRRTLAAELGTDPGAELRALHGQLLNPRPAPAAAPSGTAAPAAAAPVRASAAAGNLRPRLTSFVGRDADLAALRAELPARRLLTLTGPGGSGKTRLAQQAGEALAAEYPDGVWMVELAPLSDPQAVPGAVLSALGLRGTQLHMGGKAEALAAEALASAETETPLRQLIDHCAPRRLLLVLDNCEHLVQAAAELAEPLTAGCPGVTVLATSREPLGVPGEVVRPVDPLPDPAALRLLAERGAAARPGFDPADPAQDPDACAEICRRLDGLPLAIELAAARLRALTPRQLADRLDGRFQLLSAGSRTGLPRQQTLRAVVDWSWDLLDKPERALLARLSVFAGGCTLEAVEEICADPVEPGDPGGHGDHDGLGRGRIASLLASLVDKSLVQASLHGLGSAGGPRYRMLETIHEYARERLAERPDAEAVTLRHSVHFRELARTTDPLLREARQIEALALLEAEHDNLRAALRRAVAARDQQEALSLVLSLAWFWNLRDFTDESRAWVAAVAEFCPTEFPPGPPVPLPLGPMDLAPPWAPEVLDEAVRGLLIFRCATSVGDFTRTPSEEFTRLAVDALEAYPPELPQSARIPGIHRAFVTMVAARVEHMHSTVDGMIEGCRRFDRPWELAFALQLSCKMHNDQAGKYELSLDEAAESLELFSRLGDRWGMAEALAGQSEAASFSGDYATAADCARRAIVLAESIGADQGVAILQVRLGDALLGSGDLEGGERHLLLGVDNSRVHTSFGQGAGFFGTVLLAALRSRQERFAEARALLEPMLGEFRAGSMASMLSGMLEGMLGWLDAREGRPVEGMRRLRAGVGSIADHPMVSFVNDVLGLMLIPSAADILLRCARDGVPMGGEPEQLAARLLGAYQHLQLRDRGHHLERQLMEETVAGLRELMGDQAYQQAWAEGAALSSAEAIALLRGE</sequence>
<feature type="domain" description="OmpR/PhoB-type" evidence="5">
    <location>
        <begin position="1"/>
        <end position="96"/>
    </location>
</feature>
<dbReference type="Pfam" id="PF03704">
    <property type="entry name" value="BTAD"/>
    <property type="match status" value="1"/>
</dbReference>
<dbReference type="Gene3D" id="1.10.10.10">
    <property type="entry name" value="Winged helix-like DNA-binding domain superfamily/Winged helix DNA-binding domain"/>
    <property type="match status" value="1"/>
</dbReference>
<evidence type="ECO:0000256" key="1">
    <source>
        <dbReference type="ARBA" id="ARBA00005820"/>
    </source>
</evidence>
<name>A0ABV6VH28_9ACTN</name>
<dbReference type="SUPFAM" id="SSF52540">
    <property type="entry name" value="P-loop containing nucleoside triphosphate hydrolases"/>
    <property type="match status" value="1"/>
</dbReference>
<dbReference type="InterPro" id="IPR005158">
    <property type="entry name" value="BTAD"/>
</dbReference>
<dbReference type="Proteomes" id="UP001592582">
    <property type="component" value="Unassembled WGS sequence"/>
</dbReference>
<keyword evidence="3 4" id="KW-0238">DNA-binding</keyword>
<dbReference type="Gene3D" id="3.40.50.300">
    <property type="entry name" value="P-loop containing nucleotide triphosphate hydrolases"/>
    <property type="match status" value="1"/>
</dbReference>
<dbReference type="InterPro" id="IPR011990">
    <property type="entry name" value="TPR-like_helical_dom_sf"/>
</dbReference>
<reference evidence="6 7" key="1">
    <citation type="submission" date="2024-09" db="EMBL/GenBank/DDBJ databases">
        <authorList>
            <person name="Lee S.D."/>
        </authorList>
    </citation>
    <scope>NUCLEOTIDE SEQUENCE [LARGE SCALE GENOMIC DNA]</scope>
    <source>
        <strain evidence="6 7">N1-1</strain>
    </source>
</reference>
<dbReference type="Pfam" id="PF00486">
    <property type="entry name" value="Trans_reg_C"/>
    <property type="match status" value="1"/>
</dbReference>
<protein>
    <submittedName>
        <fullName evidence="6">BTAD domain-containing putative transcriptional regulator</fullName>
    </submittedName>
</protein>
<dbReference type="PANTHER" id="PTHR47691">
    <property type="entry name" value="REGULATOR-RELATED"/>
    <property type="match status" value="1"/>
</dbReference>
<dbReference type="PRINTS" id="PR00364">
    <property type="entry name" value="DISEASERSIST"/>
</dbReference>